<dbReference type="OrthoDB" id="9782876at2"/>
<dbReference type="EMBL" id="CP036267">
    <property type="protein sequence ID" value="QDT33687.1"/>
    <property type="molecule type" value="Genomic_DNA"/>
</dbReference>
<dbReference type="Proteomes" id="UP000315724">
    <property type="component" value="Chromosome"/>
</dbReference>
<proteinExistence type="predicted"/>
<dbReference type="SUPFAM" id="SSF53187">
    <property type="entry name" value="Zn-dependent exopeptidases"/>
    <property type="match status" value="1"/>
</dbReference>
<evidence type="ECO:0000256" key="2">
    <source>
        <dbReference type="ARBA" id="ARBA00022723"/>
    </source>
</evidence>
<reference evidence="6 7" key="1">
    <citation type="submission" date="2019-02" db="EMBL/GenBank/DDBJ databases">
        <title>Deep-cultivation of Planctomycetes and their phenomic and genomic characterization uncovers novel biology.</title>
        <authorList>
            <person name="Wiegand S."/>
            <person name="Jogler M."/>
            <person name="Boedeker C."/>
            <person name="Pinto D."/>
            <person name="Vollmers J."/>
            <person name="Rivas-Marin E."/>
            <person name="Kohn T."/>
            <person name="Peeters S.H."/>
            <person name="Heuer A."/>
            <person name="Rast P."/>
            <person name="Oberbeckmann S."/>
            <person name="Bunk B."/>
            <person name="Jeske O."/>
            <person name="Meyerdierks A."/>
            <person name="Storesund J.E."/>
            <person name="Kallscheuer N."/>
            <person name="Luecker S."/>
            <person name="Lage O.M."/>
            <person name="Pohl T."/>
            <person name="Merkel B.J."/>
            <person name="Hornburger P."/>
            <person name="Mueller R.-W."/>
            <person name="Bruemmer F."/>
            <person name="Labrenz M."/>
            <person name="Spormann A.M."/>
            <person name="Op den Camp H."/>
            <person name="Overmann J."/>
            <person name="Amann R."/>
            <person name="Jetten M.S.M."/>
            <person name="Mascher T."/>
            <person name="Medema M.H."/>
            <person name="Devos D.P."/>
            <person name="Kaster A.-K."/>
            <person name="Ovreas L."/>
            <person name="Rohde M."/>
            <person name="Galperin M.Y."/>
            <person name="Jogler C."/>
        </authorList>
    </citation>
    <scope>NUCLEOTIDE SEQUENCE [LARGE SCALE GENOMIC DNA]</scope>
    <source>
        <strain evidence="6 7">Mal48</strain>
    </source>
</reference>
<keyword evidence="4" id="KW-0862">Zinc</keyword>
<dbReference type="PIRSF" id="PIRSF039012">
    <property type="entry name" value="ASP"/>
    <property type="match status" value="1"/>
</dbReference>
<evidence type="ECO:0000313" key="6">
    <source>
        <dbReference type="EMBL" id="QDT33687.1"/>
    </source>
</evidence>
<keyword evidence="7" id="KW-1185">Reference proteome</keyword>
<dbReference type="AlphaFoldDB" id="A0A517QQ08"/>
<evidence type="ECO:0000313" key="7">
    <source>
        <dbReference type="Proteomes" id="UP000315724"/>
    </source>
</evidence>
<dbReference type="KEGG" id="tpol:Mal48_29410"/>
<dbReference type="PANTHER" id="PTHR37326">
    <property type="entry name" value="BLL3975 PROTEIN"/>
    <property type="match status" value="1"/>
</dbReference>
<evidence type="ECO:0000256" key="4">
    <source>
        <dbReference type="ARBA" id="ARBA00022833"/>
    </source>
</evidence>
<name>A0A517QQ08_9PLAN</name>
<organism evidence="6 7">
    <name type="scientific">Thalassoglobus polymorphus</name>
    <dbReference type="NCBI Taxonomy" id="2527994"/>
    <lineage>
        <taxon>Bacteria</taxon>
        <taxon>Pseudomonadati</taxon>
        <taxon>Planctomycetota</taxon>
        <taxon>Planctomycetia</taxon>
        <taxon>Planctomycetales</taxon>
        <taxon>Planctomycetaceae</taxon>
        <taxon>Thalassoglobus</taxon>
    </lineage>
</organism>
<keyword evidence="3" id="KW-0378">Hydrolase</keyword>
<dbReference type="CDD" id="cd06252">
    <property type="entry name" value="M14_ASTE_ASPA-like"/>
    <property type="match status" value="1"/>
</dbReference>
<evidence type="ECO:0000256" key="1">
    <source>
        <dbReference type="ARBA" id="ARBA00001947"/>
    </source>
</evidence>
<dbReference type="RefSeq" id="WP_145200391.1">
    <property type="nucleotide sequence ID" value="NZ_CP036267.1"/>
</dbReference>
<accession>A0A517QQ08</accession>
<dbReference type="GO" id="GO:0016811">
    <property type="term" value="F:hydrolase activity, acting on carbon-nitrogen (but not peptide) bonds, in linear amides"/>
    <property type="evidence" value="ECO:0007669"/>
    <property type="project" value="InterPro"/>
</dbReference>
<dbReference type="InterPro" id="IPR053138">
    <property type="entry name" value="N-alpha-Ac-DABA_deacetylase"/>
</dbReference>
<feature type="domain" description="Succinylglutamate desuccinylase/Aspartoacylase catalytic" evidence="5">
    <location>
        <begin position="44"/>
        <end position="230"/>
    </location>
</feature>
<dbReference type="PANTHER" id="PTHR37326:SF1">
    <property type="entry name" value="BLL3975 PROTEIN"/>
    <property type="match status" value="1"/>
</dbReference>
<sequence length="336" mass="36440">MVINTLNFEAPGKQQSFLRVPYSHNLGGWANVMIPITTVASGEGPTVLVMGGNHGDEYQGQIAAMKLARELTPEMVTGRIIIIPSLNFPAARAATRLSPLDGKNLNRSFPGEPEGSVTSQIAHYLTTVLFPMSDVVIDLHSGGRSMEFEPCAHMHLVDDKEQRQKMLAAMLAWNTDFAFLYADIAGTGLLPVEAENQGKLVVTTELGGGEAVPAHIHQIAESGLKNVLIHVGAIHGEEQTRESLGKPPTILTQALDAEDYILAPESGIFEVKFELGTKVQKGDCVGLIHHMERPDREPEQLIARSTGYLMTMRSPCLTQQGDCVIVVAQEVDINSL</sequence>
<dbReference type="InterPro" id="IPR055438">
    <property type="entry name" value="AstE_AspA_cat"/>
</dbReference>
<dbReference type="GO" id="GO:0016788">
    <property type="term" value="F:hydrolase activity, acting on ester bonds"/>
    <property type="evidence" value="ECO:0007669"/>
    <property type="project" value="InterPro"/>
</dbReference>
<evidence type="ECO:0000259" key="5">
    <source>
        <dbReference type="Pfam" id="PF24827"/>
    </source>
</evidence>
<dbReference type="GO" id="GO:0046872">
    <property type="term" value="F:metal ion binding"/>
    <property type="evidence" value="ECO:0007669"/>
    <property type="project" value="UniProtKB-KW"/>
</dbReference>
<keyword evidence="2" id="KW-0479">Metal-binding</keyword>
<dbReference type="InterPro" id="IPR043795">
    <property type="entry name" value="N-alpha-Ac-DABA-like"/>
</dbReference>
<comment type="cofactor">
    <cofactor evidence="1">
        <name>Zn(2+)</name>
        <dbReference type="ChEBI" id="CHEBI:29105"/>
    </cofactor>
</comment>
<dbReference type="Gene3D" id="3.40.630.10">
    <property type="entry name" value="Zn peptidases"/>
    <property type="match status" value="1"/>
</dbReference>
<dbReference type="Pfam" id="PF24827">
    <property type="entry name" value="AstE_AspA_cat"/>
    <property type="match status" value="1"/>
</dbReference>
<evidence type="ECO:0000256" key="3">
    <source>
        <dbReference type="ARBA" id="ARBA00022801"/>
    </source>
</evidence>
<gene>
    <name evidence="6" type="ORF">Mal48_29410</name>
</gene>
<protein>
    <submittedName>
        <fullName evidence="6">Succinylglutamate desuccinylase / Aspartoacylase family protein</fullName>
    </submittedName>
</protein>